<dbReference type="AlphaFoldDB" id="A0A7J5TVP2"/>
<dbReference type="SUPFAM" id="SSF52172">
    <property type="entry name" value="CheY-like"/>
    <property type="match status" value="1"/>
</dbReference>
<organism evidence="3 4">
    <name type="scientific">Rudanella paleaurantiibacter</name>
    <dbReference type="NCBI Taxonomy" id="2614655"/>
    <lineage>
        <taxon>Bacteria</taxon>
        <taxon>Pseudomonadati</taxon>
        <taxon>Bacteroidota</taxon>
        <taxon>Cytophagia</taxon>
        <taxon>Cytophagales</taxon>
        <taxon>Cytophagaceae</taxon>
        <taxon>Rudanella</taxon>
    </lineage>
</organism>
<evidence type="ECO:0000256" key="1">
    <source>
        <dbReference type="PROSITE-ProRule" id="PRU00169"/>
    </source>
</evidence>
<dbReference type="PANTHER" id="PTHR44520">
    <property type="entry name" value="RESPONSE REGULATOR RCP1-RELATED"/>
    <property type="match status" value="1"/>
</dbReference>
<dbReference type="RefSeq" id="WP_152125710.1">
    <property type="nucleotide sequence ID" value="NZ_WELI01000008.1"/>
</dbReference>
<accession>A0A7J5TVP2</accession>
<dbReference type="Pfam" id="PF00072">
    <property type="entry name" value="Response_reg"/>
    <property type="match status" value="1"/>
</dbReference>
<evidence type="ECO:0000313" key="4">
    <source>
        <dbReference type="Proteomes" id="UP000488299"/>
    </source>
</evidence>
<reference evidence="3 4" key="1">
    <citation type="submission" date="2019-10" db="EMBL/GenBank/DDBJ databases">
        <title>Rudanella paleaurantiibacter sp. nov., isolated from sludge.</title>
        <authorList>
            <person name="Xu S.Q."/>
        </authorList>
    </citation>
    <scope>NUCLEOTIDE SEQUENCE [LARGE SCALE GENOMIC DNA]</scope>
    <source>
        <strain evidence="3 4">HX-22-17</strain>
    </source>
</reference>
<dbReference type="InterPro" id="IPR011006">
    <property type="entry name" value="CheY-like_superfamily"/>
</dbReference>
<dbReference type="InterPro" id="IPR052893">
    <property type="entry name" value="TCS_response_regulator"/>
</dbReference>
<evidence type="ECO:0000259" key="2">
    <source>
        <dbReference type="PROSITE" id="PS50110"/>
    </source>
</evidence>
<gene>
    <name evidence="3" type="ORF">F5984_18470</name>
</gene>
<dbReference type="PROSITE" id="PS50110">
    <property type="entry name" value="RESPONSE_REGULATORY"/>
    <property type="match status" value="1"/>
</dbReference>
<dbReference type="Gene3D" id="3.40.50.2300">
    <property type="match status" value="1"/>
</dbReference>
<feature type="domain" description="Response regulatory" evidence="2">
    <location>
        <begin position="18"/>
        <end position="144"/>
    </location>
</feature>
<protein>
    <submittedName>
        <fullName evidence="3">Response regulator</fullName>
    </submittedName>
</protein>
<dbReference type="EMBL" id="WELI01000008">
    <property type="protein sequence ID" value="KAB7728359.1"/>
    <property type="molecule type" value="Genomic_DNA"/>
</dbReference>
<comment type="caution">
    <text evidence="3">The sequence shown here is derived from an EMBL/GenBank/DDBJ whole genome shotgun (WGS) entry which is preliminary data.</text>
</comment>
<proteinExistence type="predicted"/>
<sequence length="157" mass="17840">MRKLPGDASPRTNFRNAQLLIIEDDPDHGQIIEKAIRQCLPEVKPVLVGSKDEALAQLEQYTSSSWKLLKVILLDLYLPGRDDGWTILETIHQKAATHGKVPVVLLSYSDNPSDVEQAYDMGCASYVVKPSGYPDWIAYFETFRTYWWETVVLPGMR</sequence>
<dbReference type="InterPro" id="IPR001789">
    <property type="entry name" value="Sig_transdc_resp-reg_receiver"/>
</dbReference>
<dbReference type="SMART" id="SM00448">
    <property type="entry name" value="REC"/>
    <property type="match status" value="1"/>
</dbReference>
<dbReference type="Proteomes" id="UP000488299">
    <property type="component" value="Unassembled WGS sequence"/>
</dbReference>
<name>A0A7J5TVP2_9BACT</name>
<evidence type="ECO:0000313" key="3">
    <source>
        <dbReference type="EMBL" id="KAB7728359.1"/>
    </source>
</evidence>
<keyword evidence="1" id="KW-0597">Phosphoprotein</keyword>
<keyword evidence="4" id="KW-1185">Reference proteome</keyword>
<dbReference type="GO" id="GO:0000160">
    <property type="term" value="P:phosphorelay signal transduction system"/>
    <property type="evidence" value="ECO:0007669"/>
    <property type="project" value="InterPro"/>
</dbReference>
<feature type="modified residue" description="4-aspartylphosphate" evidence="1">
    <location>
        <position position="75"/>
    </location>
</feature>